<reference evidence="2" key="1">
    <citation type="submission" date="2020-07" db="EMBL/GenBank/DDBJ databases">
        <title>Multicomponent nature underlies the extraordinary mechanical properties of spider dragline silk.</title>
        <authorList>
            <person name="Kono N."/>
            <person name="Nakamura H."/>
            <person name="Mori M."/>
            <person name="Yoshida Y."/>
            <person name="Ohtoshi R."/>
            <person name="Malay A.D."/>
            <person name="Moran D.A.P."/>
            <person name="Tomita M."/>
            <person name="Numata K."/>
            <person name="Arakawa K."/>
        </authorList>
    </citation>
    <scope>NUCLEOTIDE SEQUENCE</scope>
</reference>
<name>A0A8X6LNG1_TRICU</name>
<evidence type="ECO:0000313" key="2">
    <source>
        <dbReference type="EMBL" id="GFR13929.1"/>
    </source>
</evidence>
<protein>
    <submittedName>
        <fullName evidence="2">Uncharacterized protein</fullName>
    </submittedName>
</protein>
<dbReference type="AlphaFoldDB" id="A0A8X6LNG1"/>
<sequence>MGLSSAYSIRDDDILFEKSEEYKRLGARPKERPRNYEVKRNVFLMGIPLFPFRSEEYKRFGARPKQRLRKEDNKGLGATLKERLVSEEYKGHDVRPKEPPRTEDSKRLDARPKERLRFVLFPLLFWSQI</sequence>
<gene>
    <name evidence="2" type="ORF">TNCT_86861</name>
</gene>
<organism evidence="2 3">
    <name type="scientific">Trichonephila clavata</name>
    <name type="common">Joro spider</name>
    <name type="synonym">Nephila clavata</name>
    <dbReference type="NCBI Taxonomy" id="2740835"/>
    <lineage>
        <taxon>Eukaryota</taxon>
        <taxon>Metazoa</taxon>
        <taxon>Ecdysozoa</taxon>
        <taxon>Arthropoda</taxon>
        <taxon>Chelicerata</taxon>
        <taxon>Arachnida</taxon>
        <taxon>Araneae</taxon>
        <taxon>Araneomorphae</taxon>
        <taxon>Entelegynae</taxon>
        <taxon>Araneoidea</taxon>
        <taxon>Nephilidae</taxon>
        <taxon>Trichonephila</taxon>
    </lineage>
</organism>
<evidence type="ECO:0000256" key="1">
    <source>
        <dbReference type="SAM" id="MobiDB-lite"/>
    </source>
</evidence>
<comment type="caution">
    <text evidence="2">The sequence shown here is derived from an EMBL/GenBank/DDBJ whole genome shotgun (WGS) entry which is preliminary data.</text>
</comment>
<feature type="region of interest" description="Disordered" evidence="1">
    <location>
        <begin position="63"/>
        <end position="109"/>
    </location>
</feature>
<dbReference type="EMBL" id="BMAO01036914">
    <property type="protein sequence ID" value="GFR13929.1"/>
    <property type="molecule type" value="Genomic_DNA"/>
</dbReference>
<dbReference type="Proteomes" id="UP000887116">
    <property type="component" value="Unassembled WGS sequence"/>
</dbReference>
<accession>A0A8X6LNG1</accession>
<proteinExistence type="predicted"/>
<evidence type="ECO:0000313" key="3">
    <source>
        <dbReference type="Proteomes" id="UP000887116"/>
    </source>
</evidence>
<feature type="compositionally biased region" description="Basic and acidic residues" evidence="1">
    <location>
        <begin position="69"/>
        <end position="109"/>
    </location>
</feature>
<keyword evidence="3" id="KW-1185">Reference proteome</keyword>